<dbReference type="AlphaFoldDB" id="A0A8J4SH80"/>
<keyword evidence="2" id="KW-0067">ATP-binding</keyword>
<dbReference type="InterPro" id="IPR045735">
    <property type="entry name" value="Spore_III_AA_AAA+_ATPase"/>
</dbReference>
<keyword evidence="3" id="KW-1133">Transmembrane helix</keyword>
<dbReference type="Pfam" id="PF09546">
    <property type="entry name" value="Spore_III_AE"/>
    <property type="match status" value="1"/>
</dbReference>
<dbReference type="InterPro" id="IPR025664">
    <property type="entry name" value="Spore_III_AC/AD"/>
</dbReference>
<dbReference type="InterPro" id="IPR027417">
    <property type="entry name" value="P-loop_NTPase"/>
</dbReference>
<dbReference type="PANTHER" id="PTHR20953:SF3">
    <property type="entry name" value="P-LOOP CONTAINING NUCLEOSIDE TRIPHOSPHATE HYDROLASES SUPERFAMILY PROTEIN"/>
    <property type="match status" value="1"/>
</dbReference>
<proteinExistence type="predicted"/>
<dbReference type="PANTHER" id="PTHR20953">
    <property type="entry name" value="KINASE-RELATED"/>
    <property type="match status" value="1"/>
</dbReference>
<sequence>MVNWKDIFPEPIRTILGRMPPALLDKVEEVRIREGRPLEINAGDTYHFLTPQGSPTSKPDEAYIPLKEVTHRLLDLISNHSLYTLEEELRKGFITIPGGHRIGLAGRTVLSGGRVEYLRDINGFNVRVAREIHGVADRILPYLLDMKSGQVMHTLILSPPQQGKTTLLRDLARQISSGTKLTGVNELVQGIRPRLKVGIVDERSEIAGSYKGVPGFDVGPRTDVMDGCPKAEGMMMMLRSMSPDVLIVDEIGRPEDAEAVMEALHAGVSVIATAHGRDLAELSSRPALRTLIVEQMFQRYVQLQRTSRGMTFRLADGKMRGLQQTEVGGLALIATVLILVIKEQKPMFAFLIAAATGIVIFMLLIGKIGAVIEVLKRLAENSGMESIYLKTVLKIIGQVAAGSPSGEWMQQQADQLPKDQVEKYWDQLMQQYGGFFPEGKTPSFMDMLMPGNEGFSLKSVFIAIGTFMLHEILYNGKLLVTIVMLSVLSMILETLQTAFEKNNISKIAYSICYMVIIIIAINSFSVAIGYAKDAIASMINFMMAMVPLLFTLLASMGNVITVSVTHPLIIFMIHLVGTLIHMLVFPLLFFSAVLHLVSSLSDKYKLTQLADLLRNISVALLGILLTMFLGVISVQGASGSVADGVSLKAAKYIAGNFVPIVGRTFADATDTVITASLLVKNAIGLTGVIIILFLCAFPALKILTLALIYNITGAIMQPLGDTPIIGQIEVPEVQIEVNSGSNQIAFEDKIKGVLENIVGVGTVDVMVTVDSTEELVVQRNVKDSQQLTEETDANGGKRHMTQYTRDGEIITYEISGDQTPIVTKKLKPQIRGVLVVARGAENKVVKDLITDAVEKGLNVAAYRISVVPRKQD</sequence>
<reference evidence="5" key="2">
    <citation type="submission" date="2020-02" db="EMBL/GenBank/DDBJ databases">
        <authorList>
            <person name="Studholme D.J."/>
        </authorList>
    </citation>
    <scope>NUCLEOTIDE SEQUENCE</scope>
    <source>
        <strain evidence="5">00238/432</strain>
    </source>
</reference>
<feature type="transmembrane region" description="Helical" evidence="3">
    <location>
        <begin position="568"/>
        <end position="592"/>
    </location>
</feature>
<evidence type="ECO:0000259" key="4">
    <source>
        <dbReference type="SMART" id="SM00382"/>
    </source>
</evidence>
<dbReference type="NCBIfam" id="TIGR02829">
    <property type="entry name" value="spore_III_AE"/>
    <property type="match status" value="1"/>
</dbReference>
<feature type="domain" description="AAA+ ATPase" evidence="4">
    <location>
        <begin position="150"/>
        <end position="297"/>
    </location>
</feature>
<evidence type="ECO:0000256" key="3">
    <source>
        <dbReference type="SAM" id="Phobius"/>
    </source>
</evidence>
<dbReference type="EMBL" id="AOFI03000007">
    <property type="protein sequence ID" value="KAF4325231.1"/>
    <property type="molecule type" value="Genomic_DNA"/>
</dbReference>
<dbReference type="InterPro" id="IPR014217">
    <property type="entry name" value="Spore_III_AA"/>
</dbReference>
<evidence type="ECO:0000256" key="1">
    <source>
        <dbReference type="ARBA" id="ARBA00022741"/>
    </source>
</evidence>
<feature type="transmembrane region" description="Helical" evidence="3">
    <location>
        <begin position="683"/>
        <end position="709"/>
    </location>
</feature>
<dbReference type="NCBIfam" id="TIGR02858">
    <property type="entry name" value="spore_III_AA"/>
    <property type="match status" value="1"/>
</dbReference>
<gene>
    <name evidence="5" type="ORF">G195_001294</name>
</gene>
<name>A0A8J4SH80_9STRA</name>
<organism evidence="5 6">
    <name type="scientific">Phytophthora kernoviae 00238/432</name>
    <dbReference type="NCBI Taxonomy" id="1284355"/>
    <lineage>
        <taxon>Eukaryota</taxon>
        <taxon>Sar</taxon>
        <taxon>Stramenopiles</taxon>
        <taxon>Oomycota</taxon>
        <taxon>Peronosporomycetes</taxon>
        <taxon>Peronosporales</taxon>
        <taxon>Peronosporaceae</taxon>
        <taxon>Phytophthora</taxon>
    </lineage>
</organism>
<dbReference type="InterPro" id="IPR014194">
    <property type="entry name" value="Spore_III_AE"/>
</dbReference>
<comment type="caution">
    <text evidence="5">The sequence shown here is derived from an EMBL/GenBank/DDBJ whole genome shotgun (WGS) entry which is preliminary data.</text>
</comment>
<feature type="transmembrane region" description="Helical" evidence="3">
    <location>
        <begin position="347"/>
        <end position="366"/>
    </location>
</feature>
<dbReference type="GO" id="GO:0005524">
    <property type="term" value="F:ATP binding"/>
    <property type="evidence" value="ECO:0007669"/>
    <property type="project" value="UniProtKB-KW"/>
</dbReference>
<evidence type="ECO:0000256" key="2">
    <source>
        <dbReference type="ARBA" id="ARBA00022840"/>
    </source>
</evidence>
<feature type="transmembrane region" description="Helical" evidence="3">
    <location>
        <begin position="534"/>
        <end position="556"/>
    </location>
</feature>
<dbReference type="SMART" id="SM00382">
    <property type="entry name" value="AAA"/>
    <property type="match status" value="1"/>
</dbReference>
<dbReference type="Pfam" id="PF06686">
    <property type="entry name" value="SpoIIIAC"/>
    <property type="match status" value="1"/>
</dbReference>
<dbReference type="Gene3D" id="3.40.50.300">
    <property type="entry name" value="P-loop containing nucleotide triphosphate hydrolases"/>
    <property type="match status" value="1"/>
</dbReference>
<evidence type="ECO:0000313" key="6">
    <source>
        <dbReference type="Proteomes" id="UP000702964"/>
    </source>
</evidence>
<evidence type="ECO:0000313" key="5">
    <source>
        <dbReference type="EMBL" id="KAF4325231.1"/>
    </source>
</evidence>
<dbReference type="Pfam" id="PF19568">
    <property type="entry name" value="Spore_III_AA"/>
    <property type="match status" value="1"/>
</dbReference>
<dbReference type="SUPFAM" id="SSF52540">
    <property type="entry name" value="P-loop containing nucleoside triphosphate hydrolases"/>
    <property type="match status" value="1"/>
</dbReference>
<dbReference type="Proteomes" id="UP000702964">
    <property type="component" value="Unassembled WGS sequence"/>
</dbReference>
<accession>A0A8J4SH80</accession>
<keyword evidence="3" id="KW-0472">Membrane</keyword>
<dbReference type="InterPro" id="IPR003593">
    <property type="entry name" value="AAA+_ATPase"/>
</dbReference>
<protein>
    <recommendedName>
        <fullName evidence="4">AAA+ ATPase domain-containing protein</fullName>
    </recommendedName>
</protein>
<feature type="transmembrane region" description="Helical" evidence="3">
    <location>
        <begin position="507"/>
        <end position="528"/>
    </location>
</feature>
<keyword evidence="1" id="KW-0547">Nucleotide-binding</keyword>
<feature type="transmembrane region" description="Helical" evidence="3">
    <location>
        <begin position="478"/>
        <end position="495"/>
    </location>
</feature>
<reference evidence="5" key="1">
    <citation type="journal article" date="2015" name="Genom Data">
        <title>Draft genome sequences of Phytophthora kernoviae and Phytophthora ramorum lineage EU2 from Scotland.</title>
        <authorList>
            <person name="Sambles C."/>
            <person name="Schlenzig A."/>
            <person name="O'Neill P."/>
            <person name="Grant M."/>
            <person name="Studholme D.J."/>
        </authorList>
    </citation>
    <scope>NUCLEOTIDE SEQUENCE</scope>
    <source>
        <strain evidence="5">00238/432</strain>
    </source>
</reference>
<keyword evidence="3" id="KW-0812">Transmembrane</keyword>
<feature type="transmembrane region" description="Helical" evidence="3">
    <location>
        <begin position="612"/>
        <end position="632"/>
    </location>
</feature>